<dbReference type="SUPFAM" id="SSF52540">
    <property type="entry name" value="P-loop containing nucleoside triphosphate hydrolases"/>
    <property type="match status" value="1"/>
</dbReference>
<dbReference type="Gene3D" id="3.40.50.300">
    <property type="entry name" value="P-loop containing nucleotide triphosphate hydrolases"/>
    <property type="match status" value="1"/>
</dbReference>
<reference evidence="2" key="2">
    <citation type="submission" date="2021-04" db="EMBL/GenBank/DDBJ databases">
        <authorList>
            <person name="Gilroy R."/>
        </authorList>
    </citation>
    <scope>NUCLEOTIDE SEQUENCE</scope>
    <source>
        <strain evidence="2">ChiHecec2B26-12326</strain>
    </source>
</reference>
<gene>
    <name evidence="2" type="ORF">H9848_09705</name>
</gene>
<evidence type="ECO:0000313" key="3">
    <source>
        <dbReference type="Proteomes" id="UP000823847"/>
    </source>
</evidence>
<evidence type="ECO:0008006" key="4">
    <source>
        <dbReference type="Google" id="ProtNLM"/>
    </source>
</evidence>
<dbReference type="Proteomes" id="UP000823847">
    <property type="component" value="Unassembled WGS sequence"/>
</dbReference>
<proteinExistence type="predicted"/>
<accession>A0A9D1XSW5</accession>
<dbReference type="AlphaFoldDB" id="A0A9D1XSW5"/>
<reference evidence="2" key="1">
    <citation type="journal article" date="2021" name="PeerJ">
        <title>Extensive microbial diversity within the chicken gut microbiome revealed by metagenomics and culture.</title>
        <authorList>
            <person name="Gilroy R."/>
            <person name="Ravi A."/>
            <person name="Getino M."/>
            <person name="Pursley I."/>
            <person name="Horton D.L."/>
            <person name="Alikhan N.F."/>
            <person name="Baker D."/>
            <person name="Gharbi K."/>
            <person name="Hall N."/>
            <person name="Watson M."/>
            <person name="Adriaenssens E.M."/>
            <person name="Foster-Nyarko E."/>
            <person name="Jarju S."/>
            <person name="Secka A."/>
            <person name="Antonio M."/>
            <person name="Oren A."/>
            <person name="Chaudhuri R.R."/>
            <person name="La Ragione R."/>
            <person name="Hildebrand F."/>
            <person name="Pallen M.J."/>
        </authorList>
    </citation>
    <scope>NUCLEOTIDE SEQUENCE</scope>
    <source>
        <strain evidence="2">ChiHecec2B26-12326</strain>
    </source>
</reference>
<comment type="caution">
    <text evidence="2">The sequence shown here is derived from an EMBL/GenBank/DDBJ whole genome shotgun (WGS) entry which is preliminary data.</text>
</comment>
<dbReference type="InterPro" id="IPR027417">
    <property type="entry name" value="P-loop_NTPase"/>
</dbReference>
<dbReference type="EMBL" id="DXEN01000072">
    <property type="protein sequence ID" value="HIX86864.1"/>
    <property type="molecule type" value="Genomic_DNA"/>
</dbReference>
<name>A0A9D1XSW5_9BACT</name>
<protein>
    <recommendedName>
        <fullName evidence="4">AAA domain-containing protein</fullName>
    </recommendedName>
</protein>
<feature type="coiled-coil region" evidence="1">
    <location>
        <begin position="225"/>
        <end position="252"/>
    </location>
</feature>
<keyword evidence="1" id="KW-0175">Coiled coil</keyword>
<organism evidence="2 3">
    <name type="scientific">Candidatus Parabacteroides intestinigallinarum</name>
    <dbReference type="NCBI Taxonomy" id="2838722"/>
    <lineage>
        <taxon>Bacteria</taxon>
        <taxon>Pseudomonadati</taxon>
        <taxon>Bacteroidota</taxon>
        <taxon>Bacteroidia</taxon>
        <taxon>Bacteroidales</taxon>
        <taxon>Tannerellaceae</taxon>
        <taxon>Parabacteroides</taxon>
    </lineage>
</organism>
<sequence length="413" mass="47776">MDERLVVKSFGPVRDLDITFKKVTLFIGDQGTGKSCVAKLFSTFKWLEKVLCQKKYKLNYFEQYKRFEAKLCAYYRIESFIQSDSYLRFESNLYDFIYSNGSFRIYDKNEGSDLFRASHQNEAGLSKIMYVPAERSIVSVAENRTKLLKELPDSSETFSDEFVNAKKFFKSGYELPFEGLHFEYDSLNEVGWISDGNYKVRLINASSGIQSSLPMCMVSEYLSKMIADREEVKLSKEEKDKLEKRVAEIMQDDAISDSIKDMMIRQLSSANRYDRFINIVEEPELNLFPQSQMEVLRSLVAINSSSEQNMLVLTTHSPYSLAILNMLVMGAKLYQRANEADRAEIERILPHKYHLNENDVAAYRLSSKEEDYCVSIISPNTGMIAKNDLDSCSDEINRIFNQLYRLYANTFAK</sequence>
<evidence type="ECO:0000313" key="2">
    <source>
        <dbReference type="EMBL" id="HIX86864.1"/>
    </source>
</evidence>
<evidence type="ECO:0000256" key="1">
    <source>
        <dbReference type="SAM" id="Coils"/>
    </source>
</evidence>